<organism evidence="1">
    <name type="scientific">marine metagenome</name>
    <dbReference type="NCBI Taxonomy" id="408172"/>
    <lineage>
        <taxon>unclassified sequences</taxon>
        <taxon>metagenomes</taxon>
        <taxon>ecological metagenomes</taxon>
    </lineage>
</organism>
<name>A0A382JPY9_9ZZZZ</name>
<gene>
    <name evidence="1" type="ORF">METZ01_LOCUS266599</name>
</gene>
<reference evidence="1" key="1">
    <citation type="submission" date="2018-05" db="EMBL/GenBank/DDBJ databases">
        <authorList>
            <person name="Lanie J.A."/>
            <person name="Ng W.-L."/>
            <person name="Kazmierczak K.M."/>
            <person name="Andrzejewski T.M."/>
            <person name="Davidsen T.M."/>
            <person name="Wayne K.J."/>
            <person name="Tettelin H."/>
            <person name="Glass J.I."/>
            <person name="Rusch D."/>
            <person name="Podicherti R."/>
            <person name="Tsui H.-C.T."/>
            <person name="Winkler M.E."/>
        </authorList>
    </citation>
    <scope>NUCLEOTIDE SEQUENCE</scope>
</reference>
<dbReference type="AlphaFoldDB" id="A0A382JPY9"/>
<accession>A0A382JPY9</accession>
<proteinExistence type="predicted"/>
<evidence type="ECO:0000313" key="1">
    <source>
        <dbReference type="EMBL" id="SVC13745.1"/>
    </source>
</evidence>
<protein>
    <recommendedName>
        <fullName evidence="2">Cyclic nucleotide-binding domain-containing protein</fullName>
    </recommendedName>
</protein>
<evidence type="ECO:0008006" key="2">
    <source>
        <dbReference type="Google" id="ProtNLM"/>
    </source>
</evidence>
<feature type="non-terminal residue" evidence="1">
    <location>
        <position position="69"/>
    </location>
</feature>
<dbReference type="InterPro" id="IPR018490">
    <property type="entry name" value="cNMP-bd_dom_sf"/>
</dbReference>
<sequence length="69" mass="7859">MAVKKRSHQKWINYWGSRQGERAEFFCLVVKGIVALETGQAVDHAIAVHSLEPGEVLGWSWFVAPHRWG</sequence>
<dbReference type="SUPFAM" id="SSF51206">
    <property type="entry name" value="cAMP-binding domain-like"/>
    <property type="match status" value="1"/>
</dbReference>
<dbReference type="EMBL" id="UINC01075502">
    <property type="protein sequence ID" value="SVC13745.1"/>
    <property type="molecule type" value="Genomic_DNA"/>
</dbReference>